<feature type="compositionally biased region" description="Low complexity" evidence="8">
    <location>
        <begin position="32"/>
        <end position="43"/>
    </location>
</feature>
<keyword evidence="5" id="KW-0811">Translocation</keyword>
<dbReference type="GO" id="GO:0008139">
    <property type="term" value="F:nuclear localization sequence binding"/>
    <property type="evidence" value="ECO:0007669"/>
    <property type="project" value="InterPro"/>
</dbReference>
<evidence type="ECO:0000256" key="7">
    <source>
        <dbReference type="ARBA" id="ARBA00023242"/>
    </source>
</evidence>
<name>A0A9P7FUN0_9AGAR</name>
<protein>
    <recommendedName>
        <fullName evidence="11">Nucleoporin p58/p45</fullName>
    </recommendedName>
</protein>
<evidence type="ECO:0000313" key="10">
    <source>
        <dbReference type="Proteomes" id="UP000717328"/>
    </source>
</evidence>
<feature type="compositionally biased region" description="Low complexity" evidence="8">
    <location>
        <begin position="189"/>
        <end position="208"/>
    </location>
</feature>
<evidence type="ECO:0000256" key="5">
    <source>
        <dbReference type="ARBA" id="ARBA00023010"/>
    </source>
</evidence>
<keyword evidence="3" id="KW-0509">mRNA transport</keyword>
<dbReference type="GO" id="GO:0005643">
    <property type="term" value="C:nuclear pore"/>
    <property type="evidence" value="ECO:0007669"/>
    <property type="project" value="UniProtKB-SubCell"/>
</dbReference>
<evidence type="ECO:0000313" key="9">
    <source>
        <dbReference type="EMBL" id="KAG5635437.1"/>
    </source>
</evidence>
<feature type="compositionally biased region" description="Polar residues" evidence="8">
    <location>
        <begin position="136"/>
        <end position="153"/>
    </location>
</feature>
<sequence length="469" mass="49528">MAFASGSAFGAPQNTQTSLFGAPKPSGGSIFGTTQPAQQQTTTGGLFGQPAQQQQTASIFGQPNQQQQSTGGLFGQSTQQPTNSLFGQQQQQPQQQQQQQQQPTGSIFGQPTTQPAAGGLFGQSTTQPAASGGLFGQSTTQPAGGLFGQSTAQPAAGGLFGQSTTQPAGGLFGQSTTQPASGGLFGQSTTQTGGLFGQATQQQQPQQTSLFGSTNTQPQQQTGGLFGNALQSQATVPAGGFSGGGLFGGNQQQQTMGLSAATSISNTALLSKSTKFNDLPEEIKRTLESIDSHIQGRVQISKDLHQRKLGDEPLKAQELLRGIHKDLVNTTTQTRNDSHLTKDMKAKVEQAVQDTIVATRIVDAFKAPQGSGAGYLKDHAEFPLEFFTRVTETMKQRLAWYKSTIEAQHATFIALASKTAALDADLQKIKVLYTQLWRAKTGSVRDPFNDLDRTTSDRGDYGMQSLGVK</sequence>
<organism evidence="9 10">
    <name type="scientific">Sphagnurus paluster</name>
    <dbReference type="NCBI Taxonomy" id="117069"/>
    <lineage>
        <taxon>Eukaryota</taxon>
        <taxon>Fungi</taxon>
        <taxon>Dikarya</taxon>
        <taxon>Basidiomycota</taxon>
        <taxon>Agaricomycotina</taxon>
        <taxon>Agaricomycetes</taxon>
        <taxon>Agaricomycetidae</taxon>
        <taxon>Agaricales</taxon>
        <taxon>Tricholomatineae</taxon>
        <taxon>Lyophyllaceae</taxon>
        <taxon>Sphagnurus</taxon>
    </lineage>
</organism>
<gene>
    <name evidence="9" type="ORF">H0H81_011257</name>
</gene>
<feature type="compositionally biased region" description="Polar residues" evidence="8">
    <location>
        <begin position="209"/>
        <end position="224"/>
    </location>
</feature>
<dbReference type="GO" id="GO:0015031">
    <property type="term" value="P:protein transport"/>
    <property type="evidence" value="ECO:0007669"/>
    <property type="project" value="UniProtKB-KW"/>
</dbReference>
<evidence type="ECO:0000256" key="2">
    <source>
        <dbReference type="ARBA" id="ARBA00022448"/>
    </source>
</evidence>
<feature type="compositionally biased region" description="Polar residues" evidence="8">
    <location>
        <begin position="161"/>
        <end position="180"/>
    </location>
</feature>
<dbReference type="EMBL" id="JABCKI010006092">
    <property type="protein sequence ID" value="KAG5635437.1"/>
    <property type="molecule type" value="Genomic_DNA"/>
</dbReference>
<dbReference type="PANTHER" id="PTHR13437">
    <property type="entry name" value="NUCLEOPORIN P58/P45 NUCLEOPORIN-LIKE PROTEIN 1"/>
    <property type="match status" value="1"/>
</dbReference>
<evidence type="ECO:0000256" key="4">
    <source>
        <dbReference type="ARBA" id="ARBA00022927"/>
    </source>
</evidence>
<dbReference type="AlphaFoldDB" id="A0A9P7FUN0"/>
<dbReference type="GO" id="GO:0051028">
    <property type="term" value="P:mRNA transport"/>
    <property type="evidence" value="ECO:0007669"/>
    <property type="project" value="UniProtKB-KW"/>
</dbReference>
<evidence type="ECO:0000256" key="6">
    <source>
        <dbReference type="ARBA" id="ARBA00023132"/>
    </source>
</evidence>
<keyword evidence="2" id="KW-0813">Transport</keyword>
<comment type="subcellular location">
    <subcellularLocation>
        <location evidence="1">Nucleus</location>
        <location evidence="1">Nuclear pore complex</location>
    </subcellularLocation>
</comment>
<feature type="compositionally biased region" description="Polar residues" evidence="8">
    <location>
        <begin position="104"/>
        <end position="115"/>
    </location>
</feature>
<evidence type="ECO:0008006" key="11">
    <source>
        <dbReference type="Google" id="ProtNLM"/>
    </source>
</evidence>
<feature type="compositionally biased region" description="Polar residues" evidence="8">
    <location>
        <begin position="50"/>
        <end position="87"/>
    </location>
</feature>
<evidence type="ECO:0000256" key="1">
    <source>
        <dbReference type="ARBA" id="ARBA00004567"/>
    </source>
</evidence>
<proteinExistence type="predicted"/>
<reference evidence="9" key="2">
    <citation type="submission" date="2021-10" db="EMBL/GenBank/DDBJ databases">
        <title>Phylogenomics reveals ancestral predisposition of the termite-cultivated fungus Termitomyces towards a domesticated lifestyle.</title>
        <authorList>
            <person name="Auxier B."/>
            <person name="Grum-Grzhimaylo A."/>
            <person name="Cardenas M.E."/>
            <person name="Lodge J.D."/>
            <person name="Laessoe T."/>
            <person name="Pedersen O."/>
            <person name="Smith M.E."/>
            <person name="Kuyper T.W."/>
            <person name="Franco-Molano E.A."/>
            <person name="Baroni T.J."/>
            <person name="Aanen D.K."/>
        </authorList>
    </citation>
    <scope>NUCLEOTIDE SEQUENCE</scope>
    <source>
        <strain evidence="9">D49</strain>
    </source>
</reference>
<evidence type="ECO:0000256" key="3">
    <source>
        <dbReference type="ARBA" id="ARBA00022816"/>
    </source>
</evidence>
<dbReference type="Pfam" id="PF13634">
    <property type="entry name" value="Nucleoporin_FG"/>
    <property type="match status" value="2"/>
</dbReference>
<dbReference type="Proteomes" id="UP000717328">
    <property type="component" value="Unassembled WGS sequence"/>
</dbReference>
<keyword evidence="4" id="KW-0653">Protein transport</keyword>
<keyword evidence="6" id="KW-0906">Nuclear pore complex</keyword>
<reference evidence="9" key="1">
    <citation type="submission" date="2021-02" db="EMBL/GenBank/DDBJ databases">
        <authorList>
            <person name="Nieuwenhuis M."/>
            <person name="Van De Peppel L.J.J."/>
        </authorList>
    </citation>
    <scope>NUCLEOTIDE SEQUENCE</scope>
    <source>
        <strain evidence="9">D49</strain>
    </source>
</reference>
<dbReference type="PANTHER" id="PTHR13437:SF2">
    <property type="entry name" value="NUCLEOPORIN P58_P45"/>
    <property type="match status" value="1"/>
</dbReference>
<keyword evidence="7" id="KW-0539">Nucleus</keyword>
<dbReference type="OrthoDB" id="2538017at2759"/>
<feature type="compositionally biased region" description="Low complexity" evidence="8">
    <location>
        <begin position="88"/>
        <end position="103"/>
    </location>
</feature>
<feature type="region of interest" description="Disordered" evidence="8">
    <location>
        <begin position="1"/>
        <end position="224"/>
    </location>
</feature>
<dbReference type="InterPro" id="IPR025574">
    <property type="entry name" value="Nucleoporin_FG_rpt"/>
</dbReference>
<dbReference type="Gene3D" id="6.10.140.1350">
    <property type="match status" value="1"/>
</dbReference>
<dbReference type="GO" id="GO:0017056">
    <property type="term" value="F:structural constituent of nuclear pore"/>
    <property type="evidence" value="ECO:0007669"/>
    <property type="project" value="InterPro"/>
</dbReference>
<keyword evidence="10" id="KW-1185">Reference proteome</keyword>
<evidence type="ECO:0000256" key="8">
    <source>
        <dbReference type="SAM" id="MobiDB-lite"/>
    </source>
</evidence>
<dbReference type="InterPro" id="IPR024882">
    <property type="entry name" value="NUP58/p45/49"/>
</dbReference>
<accession>A0A9P7FUN0</accession>
<comment type="caution">
    <text evidence="9">The sequence shown here is derived from an EMBL/GenBank/DDBJ whole genome shotgun (WGS) entry which is preliminary data.</text>
</comment>